<reference evidence="2" key="1">
    <citation type="journal article" date="2015" name="Nature">
        <title>Complex archaea that bridge the gap between prokaryotes and eukaryotes.</title>
        <authorList>
            <person name="Spang A."/>
            <person name="Saw J.H."/>
            <person name="Jorgensen S.L."/>
            <person name="Zaremba-Niedzwiedzka K."/>
            <person name="Martijn J."/>
            <person name="Lind A.E."/>
            <person name="van Eijk R."/>
            <person name="Schleper C."/>
            <person name="Guy L."/>
            <person name="Ettema T.J."/>
        </authorList>
    </citation>
    <scope>NUCLEOTIDE SEQUENCE</scope>
</reference>
<dbReference type="SMART" id="SM00028">
    <property type="entry name" value="TPR"/>
    <property type="match status" value="1"/>
</dbReference>
<name>A0A0F9K320_9ZZZZ</name>
<evidence type="ECO:0000259" key="1">
    <source>
        <dbReference type="Pfam" id="PF05076"/>
    </source>
</evidence>
<evidence type="ECO:0000313" key="2">
    <source>
        <dbReference type="EMBL" id="KKM76343.1"/>
    </source>
</evidence>
<gene>
    <name evidence="2" type="ORF">LCGC14_1381120</name>
</gene>
<dbReference type="InterPro" id="IPR011990">
    <property type="entry name" value="TPR-like_helical_dom_sf"/>
</dbReference>
<dbReference type="SUPFAM" id="SSF48452">
    <property type="entry name" value="TPR-like"/>
    <property type="match status" value="1"/>
</dbReference>
<dbReference type="Pfam" id="PF05076">
    <property type="entry name" value="SUFU"/>
    <property type="match status" value="1"/>
</dbReference>
<dbReference type="Gene3D" id="1.25.40.10">
    <property type="entry name" value="Tetratricopeptide repeat domain"/>
    <property type="match status" value="1"/>
</dbReference>
<proteinExistence type="predicted"/>
<organism evidence="2">
    <name type="scientific">marine sediment metagenome</name>
    <dbReference type="NCBI Taxonomy" id="412755"/>
    <lineage>
        <taxon>unclassified sequences</taxon>
        <taxon>metagenomes</taxon>
        <taxon>ecological metagenomes</taxon>
    </lineage>
</organism>
<dbReference type="InterPro" id="IPR020941">
    <property type="entry name" value="SUFU-like_domain"/>
</dbReference>
<accession>A0A0F9K320</accession>
<dbReference type="PROSITE" id="PS50005">
    <property type="entry name" value="TPR"/>
    <property type="match status" value="1"/>
</dbReference>
<dbReference type="InterPro" id="IPR019734">
    <property type="entry name" value="TPR_rpt"/>
</dbReference>
<sequence length="498" mass="58110">MNTEESIKILEKKFDEYRVYGDERDLEIFKEISEPQGLNCTVPIKVPYIYPELKNVQSNKLILSPKAVKNAIGEFVKYKLRNWTKVEIYRRIEDKITDDFGLENNCAVPISTYTLLNNTRRTNPIKAREYAYRILKNIQTIDNYKYGKISEKEFKEEMRRVQEENKNERSKPRSLFQLKDDNEILLNHIEKYVGKIQKSIHDQKFKNAPLSIHIIPKIQDQDYSALVTSGLSYSPMTTPAPMDFFKHAELLIKLPLDWPLPIEAIKDDKFLWPISELLQLMKYIHSNQQWFSDMHTFGNGNPPLPFAKNTGVCGFLFMFPLLSFPPEFCELKIDDQKSIIFLQLVPLYKEEMDFAVTEGSEALLERIEKGEIPDHVDIHRKNIFGSSKPDFKPSETKGHFCPYCNTVLREFKPEGIRCKSCKKVVIMDSNGKLISLDIPDEKPSVKKKERQKAEKLFFDGLSLLKQSKLDKALTIFNKAIKINPYDRRVYSVKMELLK</sequence>
<dbReference type="AlphaFoldDB" id="A0A0F9K320"/>
<dbReference type="EMBL" id="LAZR01008826">
    <property type="protein sequence ID" value="KKM76343.1"/>
    <property type="molecule type" value="Genomic_DNA"/>
</dbReference>
<protein>
    <recommendedName>
        <fullName evidence="1">Suppressor of fused-like domain-containing protein</fullName>
    </recommendedName>
</protein>
<feature type="domain" description="Suppressor of fused-like" evidence="1">
    <location>
        <begin position="207"/>
        <end position="381"/>
    </location>
</feature>
<comment type="caution">
    <text evidence="2">The sequence shown here is derived from an EMBL/GenBank/DDBJ whole genome shotgun (WGS) entry which is preliminary data.</text>
</comment>